<evidence type="ECO:0000256" key="2">
    <source>
        <dbReference type="ARBA" id="ARBA00022723"/>
    </source>
</evidence>
<evidence type="ECO:0000313" key="6">
    <source>
        <dbReference type="Proteomes" id="UP000054166"/>
    </source>
</evidence>
<dbReference type="InterPro" id="IPR037217">
    <property type="entry name" value="Trp/Indoleamine_2_3_dOase-like"/>
</dbReference>
<dbReference type="Pfam" id="PF01231">
    <property type="entry name" value="IDO"/>
    <property type="match status" value="1"/>
</dbReference>
<protein>
    <recommendedName>
        <fullName evidence="7">Indoleamine 2,3-dioxygenase</fullName>
    </recommendedName>
</protein>
<reference evidence="6" key="2">
    <citation type="submission" date="2015-01" db="EMBL/GenBank/DDBJ databases">
        <title>Evolutionary Origins and Diversification of the Mycorrhizal Mutualists.</title>
        <authorList>
            <consortium name="DOE Joint Genome Institute"/>
            <consortium name="Mycorrhizal Genomics Consortium"/>
            <person name="Kohler A."/>
            <person name="Kuo A."/>
            <person name="Nagy L.G."/>
            <person name="Floudas D."/>
            <person name="Copeland A."/>
            <person name="Barry K.W."/>
            <person name="Cichocki N."/>
            <person name="Veneault-Fourrey C."/>
            <person name="LaButti K."/>
            <person name="Lindquist E.A."/>
            <person name="Lipzen A."/>
            <person name="Lundell T."/>
            <person name="Morin E."/>
            <person name="Murat C."/>
            <person name="Riley R."/>
            <person name="Ohm R."/>
            <person name="Sun H."/>
            <person name="Tunlid A."/>
            <person name="Henrissat B."/>
            <person name="Grigoriev I.V."/>
            <person name="Hibbett D.S."/>
            <person name="Martin F."/>
        </authorList>
    </citation>
    <scope>NUCLEOTIDE SEQUENCE [LARGE SCALE GENOMIC DNA]</scope>
    <source>
        <strain evidence="6">F 1598</strain>
    </source>
</reference>
<dbReference type="GO" id="GO:0033754">
    <property type="term" value="F:indoleamine 2,3-dioxygenase activity"/>
    <property type="evidence" value="ECO:0007669"/>
    <property type="project" value="TreeGrafter"/>
</dbReference>
<dbReference type="PANTHER" id="PTHR28657">
    <property type="entry name" value="INDOLEAMINE 2,3-DIOXYGENASE"/>
    <property type="match status" value="1"/>
</dbReference>
<dbReference type="GO" id="GO:0034354">
    <property type="term" value="P:'de novo' NAD+ biosynthetic process from L-tryptophan"/>
    <property type="evidence" value="ECO:0007669"/>
    <property type="project" value="TreeGrafter"/>
</dbReference>
<dbReference type="AlphaFoldDB" id="A0A0C3BIQ8"/>
<evidence type="ECO:0000313" key="5">
    <source>
        <dbReference type="EMBL" id="KIM86188.1"/>
    </source>
</evidence>
<dbReference type="GO" id="GO:0046872">
    <property type="term" value="F:metal ion binding"/>
    <property type="evidence" value="ECO:0007669"/>
    <property type="project" value="UniProtKB-KW"/>
</dbReference>
<dbReference type="GO" id="GO:0020037">
    <property type="term" value="F:heme binding"/>
    <property type="evidence" value="ECO:0007669"/>
    <property type="project" value="InterPro"/>
</dbReference>
<keyword evidence="3 4" id="KW-0408">Iron</keyword>
<comment type="similarity">
    <text evidence="1">Belongs to the indoleamine 2,3-dioxygenase family.</text>
</comment>
<evidence type="ECO:0000256" key="4">
    <source>
        <dbReference type="PIRSR" id="PIRSR600898-1"/>
    </source>
</evidence>
<keyword evidence="6" id="KW-1185">Reference proteome</keyword>
<dbReference type="GO" id="GO:0019441">
    <property type="term" value="P:L-tryptophan catabolic process to kynurenine"/>
    <property type="evidence" value="ECO:0007669"/>
    <property type="project" value="InterPro"/>
</dbReference>
<gene>
    <name evidence="5" type="ORF">PILCRDRAFT_816116</name>
</gene>
<dbReference type="Gene3D" id="1.20.58.480">
    <property type="match status" value="1"/>
</dbReference>
<accession>A0A0C3BIQ8</accession>
<dbReference type="GO" id="GO:0005737">
    <property type="term" value="C:cytoplasm"/>
    <property type="evidence" value="ECO:0007669"/>
    <property type="project" value="TreeGrafter"/>
</dbReference>
<name>A0A0C3BIQ8_PILCF</name>
<proteinExistence type="inferred from homology"/>
<dbReference type="STRING" id="765440.A0A0C3BIQ8"/>
<dbReference type="SUPFAM" id="SSF140959">
    <property type="entry name" value="Indolic compounds 2,3-dioxygenase-like"/>
    <property type="match status" value="1"/>
</dbReference>
<keyword evidence="2 4" id="KW-0479">Metal-binding</keyword>
<organism evidence="5 6">
    <name type="scientific">Piloderma croceum (strain F 1598)</name>
    <dbReference type="NCBI Taxonomy" id="765440"/>
    <lineage>
        <taxon>Eukaryota</taxon>
        <taxon>Fungi</taxon>
        <taxon>Dikarya</taxon>
        <taxon>Basidiomycota</taxon>
        <taxon>Agaricomycotina</taxon>
        <taxon>Agaricomycetes</taxon>
        <taxon>Agaricomycetidae</taxon>
        <taxon>Atheliales</taxon>
        <taxon>Atheliaceae</taxon>
        <taxon>Piloderma</taxon>
    </lineage>
</organism>
<dbReference type="HOGENOM" id="CLU_010089_1_0_1"/>
<feature type="binding site" description="proximal binding residue" evidence="4">
    <location>
        <position position="269"/>
    </location>
    <ligand>
        <name>heme b</name>
        <dbReference type="ChEBI" id="CHEBI:60344"/>
    </ligand>
    <ligandPart>
        <name>Fe</name>
        <dbReference type="ChEBI" id="CHEBI:18248"/>
    </ligandPart>
</feature>
<sequence length="338" mass="37581">MPPSSTADSILVPRSLAVPLVEVSRALKIAPVLTFADTVLWNWELVNPSLPVSIDNMRFLNLFSGTEDERNFYLTSARAEFAGVEMLRIINDYFNLPNVTDMTSISKISRDLAKLTGVIEELSGIIQSVRNVVDPHVFYWEVRPWYEGSQARGPTEPAWIYEGVADSDTFDLSGPSAGQSSVMHALDIFLDIDHKLKDRRSPAPSVNNKRADLGFMDRMRRYMPGKHREYLGYLAATHRPIRDLALQTPALREPYDAAVMALKKLRDLHIRIACLYIVTMSRTTPPVGSGCPVSAMMAKLEKERAAGRGPSRGTGGNELALLLKAGRDATRRAAIRIN</sequence>
<dbReference type="OrthoDB" id="540174at2759"/>
<dbReference type="InParanoid" id="A0A0C3BIQ8"/>
<evidence type="ECO:0000256" key="3">
    <source>
        <dbReference type="ARBA" id="ARBA00023004"/>
    </source>
</evidence>
<dbReference type="PANTHER" id="PTHR28657:SF5">
    <property type="entry name" value="INDOLEAMINE 2,3-DIOXYGENASE"/>
    <property type="match status" value="1"/>
</dbReference>
<dbReference type="InterPro" id="IPR000898">
    <property type="entry name" value="Indolamine_dOase"/>
</dbReference>
<dbReference type="EMBL" id="KN832982">
    <property type="protein sequence ID" value="KIM86188.1"/>
    <property type="molecule type" value="Genomic_DNA"/>
</dbReference>
<reference evidence="5 6" key="1">
    <citation type="submission" date="2014-04" db="EMBL/GenBank/DDBJ databases">
        <authorList>
            <consortium name="DOE Joint Genome Institute"/>
            <person name="Kuo A."/>
            <person name="Tarkka M."/>
            <person name="Buscot F."/>
            <person name="Kohler A."/>
            <person name="Nagy L.G."/>
            <person name="Floudas D."/>
            <person name="Copeland A."/>
            <person name="Barry K.W."/>
            <person name="Cichocki N."/>
            <person name="Veneault-Fourrey C."/>
            <person name="LaButti K."/>
            <person name="Lindquist E.A."/>
            <person name="Lipzen A."/>
            <person name="Lundell T."/>
            <person name="Morin E."/>
            <person name="Murat C."/>
            <person name="Sun H."/>
            <person name="Tunlid A."/>
            <person name="Henrissat B."/>
            <person name="Grigoriev I.V."/>
            <person name="Hibbett D.S."/>
            <person name="Martin F."/>
            <person name="Nordberg H.P."/>
            <person name="Cantor M.N."/>
            <person name="Hua S.X."/>
        </authorList>
    </citation>
    <scope>NUCLEOTIDE SEQUENCE [LARGE SCALE GENOMIC DNA]</scope>
    <source>
        <strain evidence="5 6">F 1598</strain>
    </source>
</reference>
<keyword evidence="4" id="KW-0349">Heme</keyword>
<dbReference type="Proteomes" id="UP000054166">
    <property type="component" value="Unassembled WGS sequence"/>
</dbReference>
<evidence type="ECO:0008006" key="7">
    <source>
        <dbReference type="Google" id="ProtNLM"/>
    </source>
</evidence>
<evidence type="ECO:0000256" key="1">
    <source>
        <dbReference type="ARBA" id="ARBA00007119"/>
    </source>
</evidence>